<evidence type="ECO:0000256" key="2">
    <source>
        <dbReference type="ARBA" id="ARBA00022527"/>
    </source>
</evidence>
<evidence type="ECO:0000313" key="13">
    <source>
        <dbReference type="Proteomes" id="UP001519654"/>
    </source>
</evidence>
<keyword evidence="2" id="KW-0723">Serine/threonine-protein kinase</keyword>
<evidence type="ECO:0000256" key="3">
    <source>
        <dbReference type="ARBA" id="ARBA00022679"/>
    </source>
</evidence>
<evidence type="ECO:0000256" key="6">
    <source>
        <dbReference type="ARBA" id="ARBA00022840"/>
    </source>
</evidence>
<dbReference type="InterPro" id="IPR000719">
    <property type="entry name" value="Prot_kinase_dom"/>
</dbReference>
<dbReference type="InterPro" id="IPR011990">
    <property type="entry name" value="TPR-like_helical_dom_sf"/>
</dbReference>
<dbReference type="Gene3D" id="1.25.40.10">
    <property type="entry name" value="Tetratricopeptide repeat domain"/>
    <property type="match status" value="1"/>
</dbReference>
<dbReference type="PANTHER" id="PTHR24363">
    <property type="entry name" value="SERINE/THREONINE PROTEIN KINASE"/>
    <property type="match status" value="1"/>
</dbReference>
<dbReference type="EMBL" id="JAHKKG010000004">
    <property type="protein sequence ID" value="MBU2664516.1"/>
    <property type="molecule type" value="Genomic_DNA"/>
</dbReference>
<dbReference type="InterPro" id="IPR031636">
    <property type="entry name" value="PknG_TPR"/>
</dbReference>
<sequence length="729" mass="78399">MKCERNCPGTIEDGYCDTCGLAPRAGAAAPRPREVTTPTGPSTRTSALSTRTAGSARTGSSRTGSSRRRFGGGLVDIAPITQADPSTAVMTRAEVPESKRYCAKCGNQVGRSRGDREGRTSGFCPACGEAFNFTPKLVKGDLIGGQYEVVGALAHGGLGWIYLAVDKNVSDRWVVLKGLLNSGDEDALAAAVAERRFLAEVEHPNIVKIYNFVEHDGAGYIVMEYVGGESLKDILKKRRAAAGDVTDPLPVDLALAYVLEIMPAFGYLHDRGLIYCDFKPDNVIQVADQMKLIDLGGVVHIDDHDAALYGTVGYQAPEMATLGPSIASDLFTIGRTLAVLTTDFRGYQSTFADSLPDRGEFEVYQRFESFYRLLDRATRKNPVERFVDSAEMAEQMMGVLRQVLATDGTPRPATSRLFTGEMRTDPRAETPRWQDLPTPLIDLTDPAAAFLASVTVTEPSEVLTLLRSAPADTIEVRLRAVRARIDMAARTSEFGEAREACDRLFATEGADWRVAWYDGLLRLAQGDHPTALQRFDAVYSALPGELAPQLALGLTLELAGDPAAGGYYDVVSRTDPAYTAAAAGLARCRLRSGDRNGAVEAYNRVPGTSSAFRSSQVGAVRALVQAHPSAAPDVDSLAAAAALIERLEVEAAQLAALRAELLEQALRNVAGGTTLPAAVLGSARSGSIRERDIRFALEQAYREMAHAAHGAEKIRLVDQANASRPRTRT</sequence>
<evidence type="ECO:0000256" key="9">
    <source>
        <dbReference type="SAM" id="Coils"/>
    </source>
</evidence>
<proteinExistence type="predicted"/>
<feature type="domain" description="Protein kinase" evidence="11">
    <location>
        <begin position="147"/>
        <end position="428"/>
    </location>
</feature>
<organism evidence="12 13">
    <name type="scientific">Paractinoplanes bogorensis</name>
    <dbReference type="NCBI Taxonomy" id="1610840"/>
    <lineage>
        <taxon>Bacteria</taxon>
        <taxon>Bacillati</taxon>
        <taxon>Actinomycetota</taxon>
        <taxon>Actinomycetes</taxon>
        <taxon>Micromonosporales</taxon>
        <taxon>Micromonosporaceae</taxon>
        <taxon>Paractinoplanes</taxon>
    </lineage>
</organism>
<evidence type="ECO:0000313" key="12">
    <source>
        <dbReference type="EMBL" id="MBU2664516.1"/>
    </source>
</evidence>
<comment type="caution">
    <text evidence="12">The sequence shown here is derived from an EMBL/GenBank/DDBJ whole genome shotgun (WGS) entry which is preliminary data.</text>
</comment>
<feature type="coiled-coil region" evidence="9">
    <location>
        <begin position="637"/>
        <end position="664"/>
    </location>
</feature>
<keyword evidence="5 12" id="KW-0418">Kinase</keyword>
<dbReference type="RefSeq" id="WP_215787201.1">
    <property type="nucleotide sequence ID" value="NZ_JAHKKG010000004.1"/>
</dbReference>
<dbReference type="PANTHER" id="PTHR24363:SF0">
    <property type="entry name" value="SERINE_THREONINE KINASE LIKE DOMAIN CONTAINING 1"/>
    <property type="match status" value="1"/>
</dbReference>
<evidence type="ECO:0000256" key="1">
    <source>
        <dbReference type="ARBA" id="ARBA00012513"/>
    </source>
</evidence>
<evidence type="ECO:0000256" key="5">
    <source>
        <dbReference type="ARBA" id="ARBA00022777"/>
    </source>
</evidence>
<accession>A0ABS5YMH9</accession>
<keyword evidence="9" id="KW-0175">Coiled coil</keyword>
<keyword evidence="3" id="KW-0808">Transferase</keyword>
<keyword evidence="4" id="KW-0547">Nucleotide-binding</keyword>
<feature type="region of interest" description="Disordered" evidence="10">
    <location>
        <begin position="25"/>
        <end position="72"/>
    </location>
</feature>
<keyword evidence="13" id="KW-1185">Reference proteome</keyword>
<dbReference type="Gene3D" id="3.30.200.20">
    <property type="entry name" value="Phosphorylase Kinase, domain 1"/>
    <property type="match status" value="1"/>
</dbReference>
<feature type="compositionally biased region" description="Low complexity" evidence="10">
    <location>
        <begin position="42"/>
        <end position="64"/>
    </location>
</feature>
<dbReference type="EC" id="2.7.11.1" evidence="1"/>
<evidence type="ECO:0000256" key="8">
    <source>
        <dbReference type="ARBA" id="ARBA00048679"/>
    </source>
</evidence>
<dbReference type="Pfam" id="PF00069">
    <property type="entry name" value="Pkinase"/>
    <property type="match status" value="1"/>
</dbReference>
<dbReference type="PROSITE" id="PS50011">
    <property type="entry name" value="PROTEIN_KINASE_DOM"/>
    <property type="match status" value="1"/>
</dbReference>
<dbReference type="SUPFAM" id="SSF56112">
    <property type="entry name" value="Protein kinase-like (PK-like)"/>
    <property type="match status" value="1"/>
</dbReference>
<evidence type="ECO:0000256" key="10">
    <source>
        <dbReference type="SAM" id="MobiDB-lite"/>
    </source>
</evidence>
<comment type="catalytic activity">
    <reaction evidence="8">
        <text>L-seryl-[protein] + ATP = O-phospho-L-seryl-[protein] + ADP + H(+)</text>
        <dbReference type="Rhea" id="RHEA:17989"/>
        <dbReference type="Rhea" id="RHEA-COMP:9863"/>
        <dbReference type="Rhea" id="RHEA-COMP:11604"/>
        <dbReference type="ChEBI" id="CHEBI:15378"/>
        <dbReference type="ChEBI" id="CHEBI:29999"/>
        <dbReference type="ChEBI" id="CHEBI:30616"/>
        <dbReference type="ChEBI" id="CHEBI:83421"/>
        <dbReference type="ChEBI" id="CHEBI:456216"/>
        <dbReference type="EC" id="2.7.11.1"/>
    </reaction>
</comment>
<evidence type="ECO:0000259" key="11">
    <source>
        <dbReference type="PROSITE" id="PS50011"/>
    </source>
</evidence>
<dbReference type="Gene3D" id="1.10.510.10">
    <property type="entry name" value="Transferase(Phosphotransferase) domain 1"/>
    <property type="match status" value="1"/>
</dbReference>
<dbReference type="InterPro" id="IPR031634">
    <property type="entry name" value="PknG_rubred"/>
</dbReference>
<dbReference type="Proteomes" id="UP001519654">
    <property type="component" value="Unassembled WGS sequence"/>
</dbReference>
<dbReference type="Pfam" id="PF16919">
    <property type="entry name" value="PknG_rubred"/>
    <property type="match status" value="1"/>
</dbReference>
<gene>
    <name evidence="12" type="ORF">KOI35_13515</name>
</gene>
<dbReference type="SUPFAM" id="SSF48452">
    <property type="entry name" value="TPR-like"/>
    <property type="match status" value="1"/>
</dbReference>
<dbReference type="CDD" id="cd14014">
    <property type="entry name" value="STKc_PknB_like"/>
    <property type="match status" value="1"/>
</dbReference>
<dbReference type="GO" id="GO:0016301">
    <property type="term" value="F:kinase activity"/>
    <property type="evidence" value="ECO:0007669"/>
    <property type="project" value="UniProtKB-KW"/>
</dbReference>
<name>A0ABS5YMH9_9ACTN</name>
<comment type="catalytic activity">
    <reaction evidence="7">
        <text>L-threonyl-[protein] + ATP = O-phospho-L-threonyl-[protein] + ADP + H(+)</text>
        <dbReference type="Rhea" id="RHEA:46608"/>
        <dbReference type="Rhea" id="RHEA-COMP:11060"/>
        <dbReference type="Rhea" id="RHEA-COMP:11605"/>
        <dbReference type="ChEBI" id="CHEBI:15378"/>
        <dbReference type="ChEBI" id="CHEBI:30013"/>
        <dbReference type="ChEBI" id="CHEBI:30616"/>
        <dbReference type="ChEBI" id="CHEBI:61977"/>
        <dbReference type="ChEBI" id="CHEBI:456216"/>
        <dbReference type="EC" id="2.7.11.1"/>
    </reaction>
</comment>
<evidence type="ECO:0000256" key="7">
    <source>
        <dbReference type="ARBA" id="ARBA00047899"/>
    </source>
</evidence>
<dbReference type="InterPro" id="IPR011009">
    <property type="entry name" value="Kinase-like_dom_sf"/>
</dbReference>
<keyword evidence="6" id="KW-0067">ATP-binding</keyword>
<evidence type="ECO:0000256" key="4">
    <source>
        <dbReference type="ARBA" id="ARBA00022741"/>
    </source>
</evidence>
<protein>
    <recommendedName>
        <fullName evidence="1">non-specific serine/threonine protein kinase</fullName>
        <ecNumber evidence="1">2.7.11.1</ecNumber>
    </recommendedName>
</protein>
<dbReference type="Pfam" id="PF16918">
    <property type="entry name" value="PknG_TPR"/>
    <property type="match status" value="1"/>
</dbReference>
<reference evidence="12 13" key="1">
    <citation type="submission" date="2021-06" db="EMBL/GenBank/DDBJ databases">
        <title>Actinoplanes lichenicola sp. nov., and Actinoplanes ovalisporus sp. nov., isolated from lichen in Thailand.</title>
        <authorList>
            <person name="Saeng-In P."/>
            <person name="Kanchanasin P."/>
            <person name="Yuki M."/>
            <person name="Kudo T."/>
            <person name="Ohkuma M."/>
            <person name="Phongsopitanun W."/>
            <person name="Tanasupawat S."/>
        </authorList>
    </citation>
    <scope>NUCLEOTIDE SEQUENCE [LARGE SCALE GENOMIC DNA]</scope>
    <source>
        <strain evidence="12 13">NBRC 110975</strain>
    </source>
</reference>